<reference evidence="2 3" key="1">
    <citation type="submission" date="2018-11" db="EMBL/GenBank/DDBJ databases">
        <title>Novel bacteria species description.</title>
        <authorList>
            <person name="Han J.-H."/>
        </authorList>
    </citation>
    <scope>NUCLEOTIDE SEQUENCE [LARGE SCALE GENOMIC DNA]</scope>
    <source>
        <strain evidence="2 3">KCTC23259</strain>
    </source>
</reference>
<dbReference type="InterPro" id="IPR041325">
    <property type="entry name" value="Gln_deamidase_2"/>
</dbReference>
<organism evidence="2 3">
    <name type="scientific">Lacihabitans soyangensis</name>
    <dbReference type="NCBI Taxonomy" id="869394"/>
    <lineage>
        <taxon>Bacteria</taxon>
        <taxon>Pseudomonadati</taxon>
        <taxon>Bacteroidota</taxon>
        <taxon>Cytophagia</taxon>
        <taxon>Cytophagales</taxon>
        <taxon>Leadbetterellaceae</taxon>
        <taxon>Lacihabitans</taxon>
    </lineage>
</organism>
<evidence type="ECO:0000259" key="1">
    <source>
        <dbReference type="Pfam" id="PF18626"/>
    </source>
</evidence>
<dbReference type="Gene3D" id="3.10.620.30">
    <property type="match status" value="1"/>
</dbReference>
<accession>A0AAE3GZ02</accession>
<keyword evidence="3" id="KW-1185">Reference proteome</keyword>
<sequence length="290" mass="33933">MENSLKWAKTQIMNSQQEYHQLFNTKPLIPYLQVVEYHQRQQIFDLILAENIEYRYLNGSCEDRTHLICLLLKKAGFDSGKIWNFAPARYTLLSNELFQIQDPLGISNPLYWGFHVSPYILSYNQNGELETLIFDLSFNTQKFLSIAEWQAFMNCPRALYLQTDLENYLFYSIESYSLRSAKIGNNPVYNIPAIQPSIITGDFWKLAPEETLVQNGLAINDLAMYIYNTKSKMDAAEQNYLSETLTNIDWLDGFVFCPKPPEISEQLHAELIGFYKQRFDFWDNKIKMLS</sequence>
<evidence type="ECO:0000313" key="3">
    <source>
        <dbReference type="Proteomes" id="UP001204144"/>
    </source>
</evidence>
<name>A0AAE3GZ02_9BACT</name>
<protein>
    <recommendedName>
        <fullName evidence="1">Protein glutaminase domain-containing protein</fullName>
    </recommendedName>
</protein>
<dbReference type="Pfam" id="PF18626">
    <property type="entry name" value="Gln_deamidase_2"/>
    <property type="match status" value="1"/>
</dbReference>
<comment type="caution">
    <text evidence="2">The sequence shown here is derived from an EMBL/GenBank/DDBJ whole genome shotgun (WGS) entry which is preliminary data.</text>
</comment>
<evidence type="ECO:0000313" key="2">
    <source>
        <dbReference type="EMBL" id="MCP9761652.1"/>
    </source>
</evidence>
<dbReference type="Proteomes" id="UP001204144">
    <property type="component" value="Unassembled WGS sequence"/>
</dbReference>
<proteinExistence type="predicted"/>
<dbReference type="EMBL" id="RJUF01000002">
    <property type="protein sequence ID" value="MCP9761652.1"/>
    <property type="molecule type" value="Genomic_DNA"/>
</dbReference>
<gene>
    <name evidence="2" type="ORF">EGI31_01710</name>
</gene>
<feature type="domain" description="Protein glutaminase" evidence="1">
    <location>
        <begin position="42"/>
        <end position="152"/>
    </location>
</feature>
<dbReference type="AlphaFoldDB" id="A0AAE3GZ02"/>